<dbReference type="OrthoDB" id="1859224at2"/>
<dbReference type="PATRIC" id="fig|1473.5.peg.1001"/>
<evidence type="ECO:0000313" key="3">
    <source>
        <dbReference type="Proteomes" id="UP000036780"/>
    </source>
</evidence>
<evidence type="ECO:0000259" key="1">
    <source>
        <dbReference type="PROSITE" id="PS50943"/>
    </source>
</evidence>
<feature type="domain" description="HTH cro/C1-type" evidence="1">
    <location>
        <begin position="7"/>
        <end position="61"/>
    </location>
</feature>
<accession>A0A0L0QL30</accession>
<reference evidence="3" key="1">
    <citation type="submission" date="2015-07" db="EMBL/GenBank/DDBJ databases">
        <title>Fjat-10053 dsm26.</title>
        <authorList>
            <person name="Liu B."/>
            <person name="Wang J."/>
            <person name="Zhu Y."/>
            <person name="Liu G."/>
            <person name="Chen Q."/>
            <person name="Chen Z."/>
            <person name="Lan J."/>
            <person name="Che J."/>
            <person name="Ge C."/>
            <person name="Shi H."/>
            <person name="Pan Z."/>
            <person name="Liu X."/>
        </authorList>
    </citation>
    <scope>NUCLEOTIDE SEQUENCE [LARGE SCALE GENOMIC DNA]</scope>
    <source>
        <strain evidence="3">DSM 26</strain>
    </source>
</reference>
<sequence length="76" mass="9003">MKKREWLYEKRIERNLTQEDVAIQSNIKRPYYSQIELGIRRPSVKVAKQIAGVIGFDWKLFFETGCSDLEQDINVL</sequence>
<comment type="caution">
    <text evidence="2">The sequence shown here is derived from an EMBL/GenBank/DDBJ whole genome shotgun (WGS) entry which is preliminary data.</text>
</comment>
<dbReference type="AlphaFoldDB" id="A0A0L0QL30"/>
<dbReference type="SMART" id="SM00530">
    <property type="entry name" value="HTH_XRE"/>
    <property type="match status" value="1"/>
</dbReference>
<dbReference type="CDD" id="cd00093">
    <property type="entry name" value="HTH_XRE"/>
    <property type="match status" value="1"/>
</dbReference>
<dbReference type="InterPro" id="IPR001387">
    <property type="entry name" value="Cro/C1-type_HTH"/>
</dbReference>
<name>A0A0L0QL30_VIRPA</name>
<proteinExistence type="predicted"/>
<dbReference type="EMBL" id="LGTO01000007">
    <property type="protein sequence ID" value="KNE19271.1"/>
    <property type="molecule type" value="Genomic_DNA"/>
</dbReference>
<dbReference type="Proteomes" id="UP000036780">
    <property type="component" value="Unassembled WGS sequence"/>
</dbReference>
<dbReference type="SUPFAM" id="SSF47413">
    <property type="entry name" value="lambda repressor-like DNA-binding domains"/>
    <property type="match status" value="1"/>
</dbReference>
<dbReference type="GeneID" id="66872354"/>
<protein>
    <submittedName>
        <fullName evidence="2">XRE family transcriptional regulator</fullName>
    </submittedName>
</protein>
<dbReference type="GO" id="GO:0003677">
    <property type="term" value="F:DNA binding"/>
    <property type="evidence" value="ECO:0007669"/>
    <property type="project" value="InterPro"/>
</dbReference>
<dbReference type="RefSeq" id="WP_050351796.1">
    <property type="nucleotide sequence ID" value="NZ_BOSN01000006.1"/>
</dbReference>
<dbReference type="Pfam" id="PF01381">
    <property type="entry name" value="HTH_3"/>
    <property type="match status" value="1"/>
</dbReference>
<dbReference type="PROSITE" id="PS50943">
    <property type="entry name" value="HTH_CROC1"/>
    <property type="match status" value="1"/>
</dbReference>
<keyword evidence="3" id="KW-1185">Reference proteome</keyword>
<dbReference type="Gene3D" id="1.10.260.40">
    <property type="entry name" value="lambda repressor-like DNA-binding domains"/>
    <property type="match status" value="1"/>
</dbReference>
<evidence type="ECO:0000313" key="2">
    <source>
        <dbReference type="EMBL" id="KNE19271.1"/>
    </source>
</evidence>
<gene>
    <name evidence="2" type="ORF">AFK71_12190</name>
</gene>
<organism evidence="2 3">
    <name type="scientific">Virgibacillus pantothenticus</name>
    <dbReference type="NCBI Taxonomy" id="1473"/>
    <lineage>
        <taxon>Bacteria</taxon>
        <taxon>Bacillati</taxon>
        <taxon>Bacillota</taxon>
        <taxon>Bacilli</taxon>
        <taxon>Bacillales</taxon>
        <taxon>Bacillaceae</taxon>
        <taxon>Virgibacillus</taxon>
    </lineage>
</organism>
<dbReference type="InterPro" id="IPR010982">
    <property type="entry name" value="Lambda_DNA-bd_dom_sf"/>
</dbReference>